<comment type="caution">
    <text evidence="2">The sequence shown here is derived from an EMBL/GenBank/DDBJ whole genome shotgun (WGS) entry which is preliminary data.</text>
</comment>
<feature type="compositionally biased region" description="Basic and acidic residues" evidence="1">
    <location>
        <begin position="328"/>
        <end position="339"/>
    </location>
</feature>
<protein>
    <recommendedName>
        <fullName evidence="4">THAP-type domain-containing protein</fullName>
    </recommendedName>
</protein>
<organism evidence="2 3">
    <name type="scientific">Apiospora saccharicola</name>
    <dbReference type="NCBI Taxonomy" id="335842"/>
    <lineage>
        <taxon>Eukaryota</taxon>
        <taxon>Fungi</taxon>
        <taxon>Dikarya</taxon>
        <taxon>Ascomycota</taxon>
        <taxon>Pezizomycotina</taxon>
        <taxon>Sordariomycetes</taxon>
        <taxon>Xylariomycetidae</taxon>
        <taxon>Amphisphaeriales</taxon>
        <taxon>Apiosporaceae</taxon>
        <taxon>Apiospora</taxon>
    </lineage>
</organism>
<gene>
    <name evidence="2" type="ORF">PG996_012173</name>
</gene>
<feature type="region of interest" description="Disordered" evidence="1">
    <location>
        <begin position="184"/>
        <end position="227"/>
    </location>
</feature>
<keyword evidence="3" id="KW-1185">Reference proteome</keyword>
<feature type="compositionally biased region" description="Basic and acidic residues" evidence="1">
    <location>
        <begin position="77"/>
        <end position="88"/>
    </location>
</feature>
<reference evidence="2 3" key="1">
    <citation type="submission" date="2023-01" db="EMBL/GenBank/DDBJ databases">
        <title>Analysis of 21 Apiospora genomes using comparative genomics revels a genus with tremendous synthesis potential of carbohydrate active enzymes and secondary metabolites.</title>
        <authorList>
            <person name="Sorensen T."/>
        </authorList>
    </citation>
    <scope>NUCLEOTIDE SEQUENCE [LARGE SCALE GENOMIC DNA]</scope>
    <source>
        <strain evidence="2 3">CBS 83171</strain>
    </source>
</reference>
<feature type="region of interest" description="Disordered" evidence="1">
    <location>
        <begin position="253"/>
        <end position="278"/>
    </location>
</feature>
<dbReference type="EMBL" id="JAQQWM010000008">
    <property type="protein sequence ID" value="KAK8052872.1"/>
    <property type="molecule type" value="Genomic_DNA"/>
</dbReference>
<feature type="compositionally biased region" description="Basic and acidic residues" evidence="1">
    <location>
        <begin position="145"/>
        <end position="155"/>
    </location>
</feature>
<evidence type="ECO:0000313" key="2">
    <source>
        <dbReference type="EMBL" id="KAK8052872.1"/>
    </source>
</evidence>
<feature type="region of interest" description="Disordered" evidence="1">
    <location>
        <begin position="74"/>
        <end position="155"/>
    </location>
</feature>
<sequence>MGSEIEKRKPRRRPSDLYGGIATASECELLISPTSEWDLKQRRVWLPAPYQAYCEKHFLQECLVYYSLEMEKIEEETERKKKDKDKDGNQASEAETSPSTTATSRAAHPQLQPTRVQPGRRAKGSSGSARSETRIVESSSSRCRKYQELSDSEYERMERRRELCLELSWAEFQAKLEALIKKASKKLSRKQAKKSSPHNSGTPLAGKKERKKKASPPEAGAEGDLLEDGDHCPLQGLIKVECRYCDHRPEINGGGGDADDANRPSPPPLPPNRGAPVAPMHMLGEADFGPDQTCTFGGLAFAVDVCGGAESVVVVLIEMKSLGLGPKYGDKEGHGDAVSKPKMPAQHGNKRTKTGKRQDRSDELNWIPETEETD</sequence>
<evidence type="ECO:0008006" key="4">
    <source>
        <dbReference type="Google" id="ProtNLM"/>
    </source>
</evidence>
<proteinExistence type="predicted"/>
<feature type="compositionally biased region" description="Basic residues" evidence="1">
    <location>
        <begin position="184"/>
        <end position="196"/>
    </location>
</feature>
<feature type="region of interest" description="Disordered" evidence="1">
    <location>
        <begin position="326"/>
        <end position="374"/>
    </location>
</feature>
<evidence type="ECO:0000256" key="1">
    <source>
        <dbReference type="SAM" id="MobiDB-lite"/>
    </source>
</evidence>
<dbReference type="Proteomes" id="UP001446871">
    <property type="component" value="Unassembled WGS sequence"/>
</dbReference>
<feature type="compositionally biased region" description="Low complexity" evidence="1">
    <location>
        <begin position="91"/>
        <end position="107"/>
    </location>
</feature>
<accession>A0ABR1U1T5</accession>
<feature type="compositionally biased region" description="Pro residues" evidence="1">
    <location>
        <begin position="264"/>
        <end position="273"/>
    </location>
</feature>
<evidence type="ECO:0000313" key="3">
    <source>
        <dbReference type="Proteomes" id="UP001446871"/>
    </source>
</evidence>
<name>A0ABR1U1T5_9PEZI</name>